<sequence length="432" mass="48902">MDEHRWNHQFKLGDPSASDVTICLRNKEGRPEVFHSHSFILKSKSKFFADKLSQPNSNSQVEIQCTDDNYYHHVELLKRLYYPTNSLLDSWDSVRSAIGILQVAAALHCKEATESCLQYLEAVPWEDKEEEQILKAVSKLGPVAMPILARIQPVDLKATKNVFISAIRFATSADGPCAPFGDELKTSAQEQVEYMLGDDDGVPLIKADDEVKLETKIGLSKIFSFFQKELSLLPLESEIVCESLENRIMQGLSDLEWICNVLPKMELMNEFVAKWGDISGNILGIIEDKKLDSVFWGLKVKLIEVTSKVLEAVGYGNVVIPAPCRMNLIKTWLPYIRKTKPLLDSMYSKDSDFPHKMDDDLCQNIEGAMVSLILALPSNDQAEILQEWMSTSEQVRYPDLSEAFEVWCYRTKSAKRRLMEGLDHVGNTTVTL</sequence>
<proteinExistence type="predicted"/>
<keyword evidence="2" id="KW-1185">Reference proteome</keyword>
<evidence type="ECO:0000313" key="2">
    <source>
        <dbReference type="Proteomes" id="UP001060085"/>
    </source>
</evidence>
<dbReference type="Proteomes" id="UP001060085">
    <property type="component" value="Linkage Group LG07"/>
</dbReference>
<comment type="caution">
    <text evidence="1">The sequence shown here is derived from an EMBL/GenBank/DDBJ whole genome shotgun (WGS) entry which is preliminary data.</text>
</comment>
<organism evidence="1 2">
    <name type="scientific">Catharanthus roseus</name>
    <name type="common">Madagascar periwinkle</name>
    <name type="synonym">Vinca rosea</name>
    <dbReference type="NCBI Taxonomy" id="4058"/>
    <lineage>
        <taxon>Eukaryota</taxon>
        <taxon>Viridiplantae</taxon>
        <taxon>Streptophyta</taxon>
        <taxon>Embryophyta</taxon>
        <taxon>Tracheophyta</taxon>
        <taxon>Spermatophyta</taxon>
        <taxon>Magnoliopsida</taxon>
        <taxon>eudicotyledons</taxon>
        <taxon>Gunneridae</taxon>
        <taxon>Pentapetalae</taxon>
        <taxon>asterids</taxon>
        <taxon>lamiids</taxon>
        <taxon>Gentianales</taxon>
        <taxon>Apocynaceae</taxon>
        <taxon>Rauvolfioideae</taxon>
        <taxon>Vinceae</taxon>
        <taxon>Catharanthinae</taxon>
        <taxon>Catharanthus</taxon>
    </lineage>
</organism>
<reference evidence="2" key="1">
    <citation type="journal article" date="2023" name="Nat. Plants">
        <title>Single-cell RNA sequencing provides a high-resolution roadmap for understanding the multicellular compartmentation of specialized metabolism.</title>
        <authorList>
            <person name="Sun S."/>
            <person name="Shen X."/>
            <person name="Li Y."/>
            <person name="Li Y."/>
            <person name="Wang S."/>
            <person name="Li R."/>
            <person name="Zhang H."/>
            <person name="Shen G."/>
            <person name="Guo B."/>
            <person name="Wei J."/>
            <person name="Xu J."/>
            <person name="St-Pierre B."/>
            <person name="Chen S."/>
            <person name="Sun C."/>
        </authorList>
    </citation>
    <scope>NUCLEOTIDE SEQUENCE [LARGE SCALE GENOMIC DNA]</scope>
</reference>
<dbReference type="EMBL" id="CM044707">
    <property type="protein sequence ID" value="KAI5655290.1"/>
    <property type="molecule type" value="Genomic_DNA"/>
</dbReference>
<accession>A0ACC0A4H1</accession>
<protein>
    <submittedName>
        <fullName evidence="1">Uncharacterized protein</fullName>
    </submittedName>
</protein>
<name>A0ACC0A4H1_CATRO</name>
<gene>
    <name evidence="1" type="ORF">M9H77_32477</name>
</gene>
<evidence type="ECO:0000313" key="1">
    <source>
        <dbReference type="EMBL" id="KAI5655290.1"/>
    </source>
</evidence>